<accession>A0ABP7TXY9</accession>
<keyword evidence="2" id="KW-1185">Reference proteome</keyword>
<evidence type="ECO:0000313" key="1">
    <source>
        <dbReference type="EMBL" id="GAA4032932.1"/>
    </source>
</evidence>
<gene>
    <name evidence="1" type="ORF">GCM10022232_93560</name>
</gene>
<sequence>MSVHLDAALDSVHITDASTDAELVNAGKLACQALRDLDDNFWNGLQVRQDPRRAAETLDGTASHHGNFALLPISADLLSAMGYGPLPEAREFIKKAQDAFIQAHVSGPAQDSYIRNARKLVDELADSICRLAYRLEKHIGGAEQRGQDRLSLQKILVRSGNVFAALLLGMAGNFCYDQGKQVYREHIRNEVVAARIEEAERRERIPLEQMNMACLIGRHEVGRQAHDILEDV</sequence>
<dbReference type="Proteomes" id="UP001500456">
    <property type="component" value="Unassembled WGS sequence"/>
</dbReference>
<reference evidence="2" key="1">
    <citation type="journal article" date="2019" name="Int. J. Syst. Evol. Microbiol.">
        <title>The Global Catalogue of Microorganisms (GCM) 10K type strain sequencing project: providing services to taxonomists for standard genome sequencing and annotation.</title>
        <authorList>
            <consortium name="The Broad Institute Genomics Platform"/>
            <consortium name="The Broad Institute Genome Sequencing Center for Infectious Disease"/>
            <person name="Wu L."/>
            <person name="Ma J."/>
        </authorList>
    </citation>
    <scope>NUCLEOTIDE SEQUENCE [LARGE SCALE GENOMIC DNA]</scope>
    <source>
        <strain evidence="2">JCM 16924</strain>
    </source>
</reference>
<comment type="caution">
    <text evidence="1">The sequence shown here is derived from an EMBL/GenBank/DDBJ whole genome shotgun (WGS) entry which is preliminary data.</text>
</comment>
<protein>
    <submittedName>
        <fullName evidence="1">Uncharacterized protein</fullName>
    </submittedName>
</protein>
<name>A0ABP7TXY9_9ACTN</name>
<dbReference type="EMBL" id="BAAAZX010000065">
    <property type="protein sequence ID" value="GAA4032932.1"/>
    <property type="molecule type" value="Genomic_DNA"/>
</dbReference>
<evidence type="ECO:0000313" key="2">
    <source>
        <dbReference type="Proteomes" id="UP001500456"/>
    </source>
</evidence>
<organism evidence="1 2">
    <name type="scientific">Streptomyces plumbiresistens</name>
    <dbReference type="NCBI Taxonomy" id="511811"/>
    <lineage>
        <taxon>Bacteria</taxon>
        <taxon>Bacillati</taxon>
        <taxon>Actinomycetota</taxon>
        <taxon>Actinomycetes</taxon>
        <taxon>Kitasatosporales</taxon>
        <taxon>Streptomycetaceae</taxon>
        <taxon>Streptomyces</taxon>
    </lineage>
</organism>
<proteinExistence type="predicted"/>